<evidence type="ECO:0000313" key="3">
    <source>
        <dbReference type="Proteomes" id="UP000198346"/>
    </source>
</evidence>
<dbReference type="PANTHER" id="PTHR34203:SF15">
    <property type="entry name" value="SLL1173 PROTEIN"/>
    <property type="match status" value="1"/>
</dbReference>
<dbReference type="OrthoDB" id="7542440at2"/>
<dbReference type="GO" id="GO:0008168">
    <property type="term" value="F:methyltransferase activity"/>
    <property type="evidence" value="ECO:0007669"/>
    <property type="project" value="UniProtKB-KW"/>
</dbReference>
<dbReference type="InterPro" id="IPR052514">
    <property type="entry name" value="SAM-dependent_MTase"/>
</dbReference>
<dbReference type="InterPro" id="IPR006342">
    <property type="entry name" value="FkbM_mtfrase"/>
</dbReference>
<reference evidence="2 3" key="1">
    <citation type="submission" date="2017-07" db="EMBL/GenBank/DDBJ databases">
        <authorList>
            <person name="Sun Z.S."/>
            <person name="Albrecht U."/>
            <person name="Echele G."/>
            <person name="Lee C.C."/>
        </authorList>
    </citation>
    <scope>NUCLEOTIDE SEQUENCE [LARGE SCALE GENOMIC DNA]</scope>
    <source>
        <strain evidence="2 3">CGMCC 1.12710</strain>
    </source>
</reference>
<dbReference type="InterPro" id="IPR029063">
    <property type="entry name" value="SAM-dependent_MTases_sf"/>
</dbReference>
<name>A0A239PJY8_9PROT</name>
<gene>
    <name evidence="2" type="ORF">SAMN06297382_0388</name>
</gene>
<dbReference type="NCBIfam" id="TIGR01444">
    <property type="entry name" value="fkbM_fam"/>
    <property type="match status" value="1"/>
</dbReference>
<dbReference type="SUPFAM" id="SSF53335">
    <property type="entry name" value="S-adenosyl-L-methionine-dependent methyltransferases"/>
    <property type="match status" value="1"/>
</dbReference>
<evidence type="ECO:0000259" key="1">
    <source>
        <dbReference type="Pfam" id="PF05050"/>
    </source>
</evidence>
<keyword evidence="3" id="KW-1185">Reference proteome</keyword>
<dbReference type="RefSeq" id="WP_089410894.1">
    <property type="nucleotide sequence ID" value="NZ_FZQA01000001.1"/>
</dbReference>
<dbReference type="EMBL" id="FZQA01000001">
    <property type="protein sequence ID" value="SNT67895.1"/>
    <property type="molecule type" value="Genomic_DNA"/>
</dbReference>
<sequence length="283" mass="30977">MTDADEPPFGAFAPSPMQMRARRLAHALPDNYWGRRAASLLIGPAGARARRAFDVDIFGSQRARLHPYDNICEKRVYATPQLWDAKERAALARAISQSADGVFRFVDIGANVGLYALYARARCLDAVKTLRAICVEPDPEMRARLAFNAAASGAEEDLAVLPYAAAGEDGPVRFAVNVESRGMSRIDPAGGLRVEGRSILSILREEGLARVDAMKIDIEGHEYAVLESFFADAPDALLPELLILEISHERENRRAGALALESGYRELFRTRLNLVAIRAQASG</sequence>
<feature type="domain" description="Methyltransferase FkbM" evidence="1">
    <location>
        <begin position="107"/>
        <end position="250"/>
    </location>
</feature>
<organism evidence="2 3">
    <name type="scientific">Amphiplicatus metriothermophilus</name>
    <dbReference type="NCBI Taxonomy" id="1519374"/>
    <lineage>
        <taxon>Bacteria</taxon>
        <taxon>Pseudomonadati</taxon>
        <taxon>Pseudomonadota</taxon>
        <taxon>Alphaproteobacteria</taxon>
        <taxon>Parvularculales</taxon>
        <taxon>Parvularculaceae</taxon>
        <taxon>Amphiplicatus</taxon>
    </lineage>
</organism>
<dbReference type="Gene3D" id="3.40.50.150">
    <property type="entry name" value="Vaccinia Virus protein VP39"/>
    <property type="match status" value="1"/>
</dbReference>
<dbReference type="Proteomes" id="UP000198346">
    <property type="component" value="Unassembled WGS sequence"/>
</dbReference>
<dbReference type="PANTHER" id="PTHR34203">
    <property type="entry name" value="METHYLTRANSFERASE, FKBM FAMILY PROTEIN"/>
    <property type="match status" value="1"/>
</dbReference>
<evidence type="ECO:0000313" key="2">
    <source>
        <dbReference type="EMBL" id="SNT67895.1"/>
    </source>
</evidence>
<dbReference type="AlphaFoldDB" id="A0A239PJY8"/>
<proteinExistence type="predicted"/>
<dbReference type="GO" id="GO:0032259">
    <property type="term" value="P:methylation"/>
    <property type="evidence" value="ECO:0007669"/>
    <property type="project" value="UniProtKB-KW"/>
</dbReference>
<accession>A0A239PJY8</accession>
<keyword evidence="2" id="KW-0808">Transferase</keyword>
<dbReference type="Pfam" id="PF05050">
    <property type="entry name" value="Methyltransf_21"/>
    <property type="match status" value="1"/>
</dbReference>
<keyword evidence="2" id="KW-0489">Methyltransferase</keyword>
<protein>
    <submittedName>
        <fullName evidence="2">Methyltransferase, FkbM family</fullName>
    </submittedName>
</protein>